<proteinExistence type="predicted"/>
<protein>
    <submittedName>
        <fullName evidence="1">Uncharacterized protein</fullName>
    </submittedName>
</protein>
<comment type="caution">
    <text evidence="1">The sequence shown here is derived from an EMBL/GenBank/DDBJ whole genome shotgun (WGS) entry which is preliminary data.</text>
</comment>
<organism evidence="1 2">
    <name type="scientific">Linum tenue</name>
    <dbReference type="NCBI Taxonomy" id="586396"/>
    <lineage>
        <taxon>Eukaryota</taxon>
        <taxon>Viridiplantae</taxon>
        <taxon>Streptophyta</taxon>
        <taxon>Embryophyta</taxon>
        <taxon>Tracheophyta</taxon>
        <taxon>Spermatophyta</taxon>
        <taxon>Magnoliopsida</taxon>
        <taxon>eudicotyledons</taxon>
        <taxon>Gunneridae</taxon>
        <taxon>Pentapetalae</taxon>
        <taxon>rosids</taxon>
        <taxon>fabids</taxon>
        <taxon>Malpighiales</taxon>
        <taxon>Linaceae</taxon>
        <taxon>Linum</taxon>
    </lineage>
</organism>
<reference evidence="1" key="1">
    <citation type="submission" date="2022-08" db="EMBL/GenBank/DDBJ databases">
        <authorList>
            <person name="Gutierrez-Valencia J."/>
        </authorList>
    </citation>
    <scope>NUCLEOTIDE SEQUENCE</scope>
</reference>
<evidence type="ECO:0000313" key="1">
    <source>
        <dbReference type="EMBL" id="CAI0393095.1"/>
    </source>
</evidence>
<sequence>MGGLRWSWVTSSPRKGLKGSCWRCMLLR</sequence>
<name>A0AAV0I9Z3_9ROSI</name>
<dbReference type="EMBL" id="CAMGYJ010000003">
    <property type="protein sequence ID" value="CAI0393095.1"/>
    <property type="molecule type" value="Genomic_DNA"/>
</dbReference>
<dbReference type="AlphaFoldDB" id="A0AAV0I9Z3"/>
<accession>A0AAV0I9Z3</accession>
<gene>
    <name evidence="1" type="ORF">LITE_LOCUS7804</name>
</gene>
<keyword evidence="2" id="KW-1185">Reference proteome</keyword>
<evidence type="ECO:0000313" key="2">
    <source>
        <dbReference type="Proteomes" id="UP001154282"/>
    </source>
</evidence>
<dbReference type="Proteomes" id="UP001154282">
    <property type="component" value="Unassembled WGS sequence"/>
</dbReference>